<keyword evidence="7" id="KW-0539">Nucleus</keyword>
<name>A0A3P7MTR6_CYLGO</name>
<protein>
    <recommendedName>
        <fullName evidence="8">DDE Tnp4 domain-containing protein</fullName>
    </recommendedName>
</protein>
<dbReference type="Pfam" id="PF13359">
    <property type="entry name" value="DDE_Tnp_4"/>
    <property type="match status" value="1"/>
</dbReference>
<evidence type="ECO:0000256" key="6">
    <source>
        <dbReference type="ARBA" id="ARBA00022801"/>
    </source>
</evidence>
<dbReference type="GO" id="GO:0046872">
    <property type="term" value="F:metal ion binding"/>
    <property type="evidence" value="ECO:0007669"/>
    <property type="project" value="UniProtKB-KW"/>
</dbReference>
<dbReference type="GO" id="GO:0016787">
    <property type="term" value="F:hydrolase activity"/>
    <property type="evidence" value="ECO:0007669"/>
    <property type="project" value="UniProtKB-KW"/>
</dbReference>
<keyword evidence="4" id="KW-0540">Nuclease</keyword>
<keyword evidence="6" id="KW-0378">Hydrolase</keyword>
<evidence type="ECO:0000256" key="5">
    <source>
        <dbReference type="ARBA" id="ARBA00022723"/>
    </source>
</evidence>
<evidence type="ECO:0000313" key="10">
    <source>
        <dbReference type="Proteomes" id="UP000271889"/>
    </source>
</evidence>
<keyword evidence="10" id="KW-1185">Reference proteome</keyword>
<sequence>CKVQRITAITLGCSQPTVSRIIAQVSDLFYRRRKEFIKWPEPNEQQNTQRRFLELCGIPNVVGALDGSHVKIIAPSVSEDSYVFRSSVLYRSLQTGRKTGILLADSAYRSERFLLKPILRENRTAAGSCSHTQLLILETRYTDAVCRGRVVIENAFGSLKRQFQALHTELRHSPARSAKIIVAACCLRNYCIQTRERSFTEDEAIAQQYPEAGNEDPDLPDVGEGDSMRRFIVENYFA</sequence>
<dbReference type="PANTHER" id="PTHR22930">
    <property type="match status" value="1"/>
</dbReference>
<dbReference type="Proteomes" id="UP000271889">
    <property type="component" value="Unassembled WGS sequence"/>
</dbReference>
<dbReference type="GO" id="GO:0005634">
    <property type="term" value="C:nucleus"/>
    <property type="evidence" value="ECO:0007669"/>
    <property type="project" value="UniProtKB-SubCell"/>
</dbReference>
<evidence type="ECO:0000259" key="8">
    <source>
        <dbReference type="Pfam" id="PF13359"/>
    </source>
</evidence>
<dbReference type="EMBL" id="UYRV01110363">
    <property type="protein sequence ID" value="VDN25948.1"/>
    <property type="molecule type" value="Genomic_DNA"/>
</dbReference>
<feature type="domain" description="DDE Tnp4" evidence="8">
    <location>
        <begin position="75"/>
        <end position="189"/>
    </location>
</feature>
<evidence type="ECO:0000313" key="9">
    <source>
        <dbReference type="EMBL" id="VDN25948.1"/>
    </source>
</evidence>
<reference evidence="9 10" key="1">
    <citation type="submission" date="2018-11" db="EMBL/GenBank/DDBJ databases">
        <authorList>
            <consortium name="Pathogen Informatics"/>
        </authorList>
    </citation>
    <scope>NUCLEOTIDE SEQUENCE [LARGE SCALE GENOMIC DNA]</scope>
</reference>
<evidence type="ECO:0000256" key="4">
    <source>
        <dbReference type="ARBA" id="ARBA00022722"/>
    </source>
</evidence>
<evidence type="ECO:0000256" key="1">
    <source>
        <dbReference type="ARBA" id="ARBA00001968"/>
    </source>
</evidence>
<evidence type="ECO:0000256" key="3">
    <source>
        <dbReference type="ARBA" id="ARBA00006958"/>
    </source>
</evidence>
<dbReference type="AlphaFoldDB" id="A0A3P7MTR6"/>
<comment type="similarity">
    <text evidence="3">Belongs to the HARBI1 family.</text>
</comment>
<dbReference type="GO" id="GO:0004518">
    <property type="term" value="F:nuclease activity"/>
    <property type="evidence" value="ECO:0007669"/>
    <property type="project" value="UniProtKB-KW"/>
</dbReference>
<feature type="non-terminal residue" evidence="9">
    <location>
        <position position="1"/>
    </location>
</feature>
<comment type="subcellular location">
    <subcellularLocation>
        <location evidence="2">Nucleus</location>
    </subcellularLocation>
</comment>
<dbReference type="InterPro" id="IPR027806">
    <property type="entry name" value="HARBI1_dom"/>
</dbReference>
<proteinExistence type="inferred from homology"/>
<comment type="cofactor">
    <cofactor evidence="1">
        <name>a divalent metal cation</name>
        <dbReference type="ChEBI" id="CHEBI:60240"/>
    </cofactor>
</comment>
<dbReference type="OrthoDB" id="5852834at2759"/>
<accession>A0A3P7MTR6</accession>
<organism evidence="9 10">
    <name type="scientific">Cylicostephanus goldi</name>
    <name type="common">Nematode worm</name>
    <dbReference type="NCBI Taxonomy" id="71465"/>
    <lineage>
        <taxon>Eukaryota</taxon>
        <taxon>Metazoa</taxon>
        <taxon>Ecdysozoa</taxon>
        <taxon>Nematoda</taxon>
        <taxon>Chromadorea</taxon>
        <taxon>Rhabditida</taxon>
        <taxon>Rhabditina</taxon>
        <taxon>Rhabditomorpha</taxon>
        <taxon>Strongyloidea</taxon>
        <taxon>Strongylidae</taxon>
        <taxon>Cylicostephanus</taxon>
    </lineage>
</organism>
<dbReference type="PANTHER" id="PTHR22930:SF85">
    <property type="entry name" value="GH03217P-RELATED"/>
    <property type="match status" value="1"/>
</dbReference>
<keyword evidence="5" id="KW-0479">Metal-binding</keyword>
<evidence type="ECO:0000256" key="2">
    <source>
        <dbReference type="ARBA" id="ARBA00004123"/>
    </source>
</evidence>
<evidence type="ECO:0000256" key="7">
    <source>
        <dbReference type="ARBA" id="ARBA00023242"/>
    </source>
</evidence>
<dbReference type="InterPro" id="IPR045249">
    <property type="entry name" value="HARBI1-like"/>
</dbReference>
<gene>
    <name evidence="9" type="ORF">CGOC_LOCUS10249</name>
</gene>